<reference evidence="2" key="1">
    <citation type="submission" date="2017-10" db="EMBL/GenBank/DDBJ databases">
        <authorList>
            <person name="Regsiter A."/>
            <person name="William W."/>
        </authorList>
    </citation>
    <scope>NUCLEOTIDE SEQUENCE [LARGE SCALE GENOMIC DNA]</scope>
</reference>
<dbReference type="EMBL" id="LT962688">
    <property type="protein sequence ID" value="SOR29551.1"/>
    <property type="molecule type" value="Genomic_DNA"/>
</dbReference>
<evidence type="ECO:0000313" key="2">
    <source>
        <dbReference type="Proteomes" id="UP000233769"/>
    </source>
</evidence>
<evidence type="ECO:0000313" key="1">
    <source>
        <dbReference type="EMBL" id="SOR29551.1"/>
    </source>
</evidence>
<accession>A0A2N9AQB5</accession>
<organism evidence="1 2">
    <name type="scientific">Methylorubrum extorquens</name>
    <name type="common">Methylobacterium dichloromethanicum</name>
    <name type="synonym">Methylobacterium extorquens</name>
    <dbReference type="NCBI Taxonomy" id="408"/>
    <lineage>
        <taxon>Bacteria</taxon>
        <taxon>Pseudomonadati</taxon>
        <taxon>Pseudomonadota</taxon>
        <taxon>Alphaproteobacteria</taxon>
        <taxon>Hyphomicrobiales</taxon>
        <taxon>Methylobacteriaceae</taxon>
        <taxon>Methylorubrum</taxon>
    </lineage>
</organism>
<name>A0A2N9AQB5_METEX</name>
<protein>
    <submittedName>
        <fullName evidence="1">Uncharacterized protein</fullName>
    </submittedName>
</protein>
<sequence>MQEKNSKNYARLVGIKDGTLKSSVAIEA</sequence>
<gene>
    <name evidence="1" type="ORF">TK0001_2949</name>
</gene>
<dbReference type="AlphaFoldDB" id="A0A2N9AQB5"/>
<dbReference type="Proteomes" id="UP000233769">
    <property type="component" value="Chromosome tk0001"/>
</dbReference>
<proteinExistence type="predicted"/>